<dbReference type="PANTHER" id="PTHR24321">
    <property type="entry name" value="DEHYDROGENASES, SHORT CHAIN"/>
    <property type="match status" value="1"/>
</dbReference>
<dbReference type="InterPro" id="IPR002347">
    <property type="entry name" value="SDR_fam"/>
</dbReference>
<evidence type="ECO:0000313" key="4">
    <source>
        <dbReference type="Proteomes" id="UP000664382"/>
    </source>
</evidence>
<dbReference type="PRINTS" id="PR00081">
    <property type="entry name" value="GDHRDH"/>
</dbReference>
<sequence length="240" mass="24977">MRLAGKIALVTGAAGGIGRATAERFAEEGAIVYAADITATDPYAADSIAFVRLDVTDPSQWRSTVADIVREHGRIDVLFNNAGIVKAYEAVAEIALEDWNQVVDVNLNGVFYGCRTVIPVMREQGSGSIINTSSIWGIAGAAGVAAYTASKAAVRSLSKNVALSYISDGIRCNSLHPGLIDTPLIAAQDADITAGVLAQTPLGRLGSPREIANGALFLASDESSYMTGAELVLDGGYTAQ</sequence>
<keyword evidence="4" id="KW-1185">Reference proteome</keyword>
<keyword evidence="2" id="KW-0560">Oxidoreductase</keyword>
<organism evidence="3 4">
    <name type="scientific">Leucobacter weissii</name>
    <dbReference type="NCBI Taxonomy" id="1983706"/>
    <lineage>
        <taxon>Bacteria</taxon>
        <taxon>Bacillati</taxon>
        <taxon>Actinomycetota</taxon>
        <taxon>Actinomycetes</taxon>
        <taxon>Micrococcales</taxon>
        <taxon>Microbacteriaceae</taxon>
        <taxon>Leucobacter</taxon>
    </lineage>
</organism>
<dbReference type="Gene3D" id="3.40.50.720">
    <property type="entry name" value="NAD(P)-binding Rossmann-like Domain"/>
    <property type="match status" value="1"/>
</dbReference>
<protein>
    <submittedName>
        <fullName evidence="3">SDR family oxidoreductase</fullName>
    </submittedName>
</protein>
<accession>A0A939SBJ6</accession>
<evidence type="ECO:0000256" key="2">
    <source>
        <dbReference type="ARBA" id="ARBA00023002"/>
    </source>
</evidence>
<comment type="caution">
    <text evidence="3">The sequence shown here is derived from an EMBL/GenBank/DDBJ whole genome shotgun (WGS) entry which is preliminary data.</text>
</comment>
<dbReference type="SUPFAM" id="SSF51735">
    <property type="entry name" value="NAD(P)-binding Rossmann-fold domains"/>
    <property type="match status" value="1"/>
</dbReference>
<dbReference type="EMBL" id="JAGDYM010000005">
    <property type="protein sequence ID" value="MBO1901510.1"/>
    <property type="molecule type" value="Genomic_DNA"/>
</dbReference>
<dbReference type="GO" id="GO:0016491">
    <property type="term" value="F:oxidoreductase activity"/>
    <property type="evidence" value="ECO:0007669"/>
    <property type="project" value="UniProtKB-KW"/>
</dbReference>
<gene>
    <name evidence="3" type="ORF">J4H92_06050</name>
</gene>
<dbReference type="InterPro" id="IPR036291">
    <property type="entry name" value="NAD(P)-bd_dom_sf"/>
</dbReference>
<dbReference type="NCBIfam" id="NF005559">
    <property type="entry name" value="PRK07231.1"/>
    <property type="match status" value="1"/>
</dbReference>
<name>A0A939SBJ6_9MICO</name>
<evidence type="ECO:0000313" key="3">
    <source>
        <dbReference type="EMBL" id="MBO1901510.1"/>
    </source>
</evidence>
<dbReference type="PANTHER" id="PTHR24321:SF15">
    <property type="entry name" value="OXIDOREDUCTASE UCPA"/>
    <property type="match status" value="1"/>
</dbReference>
<dbReference type="Pfam" id="PF13561">
    <property type="entry name" value="adh_short_C2"/>
    <property type="match status" value="1"/>
</dbReference>
<dbReference type="InterPro" id="IPR020904">
    <property type="entry name" value="Sc_DH/Rdtase_CS"/>
</dbReference>
<dbReference type="RefSeq" id="WP_208097149.1">
    <property type="nucleotide sequence ID" value="NZ_JAGDYM010000005.1"/>
</dbReference>
<comment type="similarity">
    <text evidence="1">Belongs to the short-chain dehydrogenases/reductases (SDR) family.</text>
</comment>
<dbReference type="Proteomes" id="UP000664382">
    <property type="component" value="Unassembled WGS sequence"/>
</dbReference>
<dbReference type="PRINTS" id="PR00080">
    <property type="entry name" value="SDRFAMILY"/>
</dbReference>
<reference evidence="3" key="1">
    <citation type="submission" date="2021-03" db="EMBL/GenBank/DDBJ databases">
        <title>Leucobacter chromiisoli sp. nov., isolated from chromium-containing soil of chemical plant.</title>
        <authorList>
            <person name="Xu Z."/>
        </authorList>
    </citation>
    <scope>NUCLEOTIDE SEQUENCE</scope>
    <source>
        <strain evidence="3">S27</strain>
    </source>
</reference>
<proteinExistence type="inferred from homology"/>
<dbReference type="AlphaFoldDB" id="A0A939SBJ6"/>
<dbReference type="FunFam" id="3.40.50.720:FF:000084">
    <property type="entry name" value="Short-chain dehydrogenase reductase"/>
    <property type="match status" value="1"/>
</dbReference>
<dbReference type="PROSITE" id="PS00061">
    <property type="entry name" value="ADH_SHORT"/>
    <property type="match status" value="1"/>
</dbReference>
<evidence type="ECO:0000256" key="1">
    <source>
        <dbReference type="ARBA" id="ARBA00006484"/>
    </source>
</evidence>